<dbReference type="InterPro" id="IPR000073">
    <property type="entry name" value="AB_hydrolase_1"/>
</dbReference>
<dbReference type="PRINTS" id="PR00111">
    <property type="entry name" value="ABHYDROLASE"/>
</dbReference>
<organism evidence="4 5">
    <name type="scientific">Actinokineospora spheciospongiae</name>
    <dbReference type="NCBI Taxonomy" id="909613"/>
    <lineage>
        <taxon>Bacteria</taxon>
        <taxon>Bacillati</taxon>
        <taxon>Actinomycetota</taxon>
        <taxon>Actinomycetes</taxon>
        <taxon>Pseudonocardiales</taxon>
        <taxon>Pseudonocardiaceae</taxon>
        <taxon>Actinokineospora</taxon>
    </lineage>
</organism>
<dbReference type="Proteomes" id="UP000019277">
    <property type="component" value="Unassembled WGS sequence"/>
</dbReference>
<dbReference type="PRINTS" id="PR00412">
    <property type="entry name" value="EPOXHYDRLASE"/>
</dbReference>
<dbReference type="eggNOG" id="COG0596">
    <property type="taxonomic scope" value="Bacteria"/>
</dbReference>
<dbReference type="EMBL" id="AYXG01000243">
    <property type="protein sequence ID" value="EWC58318.1"/>
    <property type="molecule type" value="Genomic_DNA"/>
</dbReference>
<evidence type="ECO:0000313" key="5">
    <source>
        <dbReference type="Proteomes" id="UP000019277"/>
    </source>
</evidence>
<feature type="domain" description="AB hydrolase-1" evidence="3">
    <location>
        <begin position="25"/>
        <end position="262"/>
    </location>
</feature>
<accession>W7ICS7</accession>
<protein>
    <submittedName>
        <fullName evidence="4">Epoxide hydrolase</fullName>
        <ecNumber evidence="4">3.3.2.9</ecNumber>
    </submittedName>
</protein>
<dbReference type="AlphaFoldDB" id="W7ICS7"/>
<evidence type="ECO:0000259" key="3">
    <source>
        <dbReference type="Pfam" id="PF00561"/>
    </source>
</evidence>
<reference evidence="4 5" key="1">
    <citation type="journal article" date="2014" name="Genome Announc.">
        <title>Draft Genome Sequence of the Antitrypanosomally Active Sponge-Associated Bacterium Actinokineospora sp. Strain EG49.</title>
        <authorList>
            <person name="Harjes J."/>
            <person name="Ryu T."/>
            <person name="Abdelmohsen U.R."/>
            <person name="Moitinho-Silva L."/>
            <person name="Horn H."/>
            <person name="Ravasi T."/>
            <person name="Hentschel U."/>
        </authorList>
    </citation>
    <scope>NUCLEOTIDE SEQUENCE [LARGE SCALE GENOMIC DNA]</scope>
    <source>
        <strain evidence="4 5">EG49</strain>
    </source>
</reference>
<feature type="region of interest" description="Disordered" evidence="2">
    <location>
        <begin position="1"/>
        <end position="20"/>
    </location>
</feature>
<dbReference type="RefSeq" id="WP_035290205.1">
    <property type="nucleotide sequence ID" value="NZ_AYXG01000243.1"/>
</dbReference>
<dbReference type="EC" id="3.3.2.9" evidence="4"/>
<gene>
    <name evidence="4" type="ORF">UO65_6410</name>
</gene>
<dbReference type="GO" id="GO:0033961">
    <property type="term" value="F:cis-stilbene-oxide hydrolase activity"/>
    <property type="evidence" value="ECO:0007669"/>
    <property type="project" value="UniProtKB-EC"/>
</dbReference>
<dbReference type="InterPro" id="IPR029058">
    <property type="entry name" value="AB_hydrolase_fold"/>
</dbReference>
<keyword evidence="5" id="KW-1185">Reference proteome</keyword>
<comment type="caution">
    <text evidence="4">The sequence shown here is derived from an EMBL/GenBank/DDBJ whole genome shotgun (WGS) entry which is preliminary data.</text>
</comment>
<keyword evidence="1 4" id="KW-0378">Hydrolase</keyword>
<evidence type="ECO:0000313" key="4">
    <source>
        <dbReference type="EMBL" id="EWC58318.1"/>
    </source>
</evidence>
<sequence>MSEYGQIETTSGTFDSISAGGPGDPPVLLLHGFPQAAQEWAHQVAVLGHAGRRAVAFDQRGYSPGVRPEDVLDYRMEELVTDVLAVTDALGWPEFDLVGHDWGAAVAWNVAASFPERVRTLTAVSIPHPGALHAALREDEDQHLRSQYMSVFRERTAERKLLADDAALLRRIFDWKIPPSAVDEYVGRMSEPGALTAALNWYRAMHHNPIPDRVAVPTMYVWSTEDAAIGSTAALGCEKWVSGPYRFEMVEDVSHWVPEEAPDLMTGLILDHIR</sequence>
<dbReference type="STRING" id="909613.UO65_6410"/>
<dbReference type="Pfam" id="PF00561">
    <property type="entry name" value="Abhydrolase_1"/>
    <property type="match status" value="1"/>
</dbReference>
<dbReference type="SUPFAM" id="SSF53474">
    <property type="entry name" value="alpha/beta-Hydrolases"/>
    <property type="match status" value="1"/>
</dbReference>
<evidence type="ECO:0000256" key="1">
    <source>
        <dbReference type="ARBA" id="ARBA00022801"/>
    </source>
</evidence>
<proteinExistence type="predicted"/>
<dbReference type="PATRIC" id="fig|909613.9.peg.6405"/>
<dbReference type="InterPro" id="IPR000639">
    <property type="entry name" value="Epox_hydrolase-like"/>
</dbReference>
<dbReference type="Gene3D" id="3.40.50.1820">
    <property type="entry name" value="alpha/beta hydrolase"/>
    <property type="match status" value="1"/>
</dbReference>
<dbReference type="OrthoDB" id="2987348at2"/>
<dbReference type="PANTHER" id="PTHR43329">
    <property type="entry name" value="EPOXIDE HYDROLASE"/>
    <property type="match status" value="1"/>
</dbReference>
<name>W7ICS7_9PSEU</name>
<feature type="compositionally biased region" description="Polar residues" evidence="2">
    <location>
        <begin position="7"/>
        <end position="16"/>
    </location>
</feature>
<evidence type="ECO:0000256" key="2">
    <source>
        <dbReference type="SAM" id="MobiDB-lite"/>
    </source>
</evidence>